<feature type="compositionally biased region" description="Basic and acidic residues" evidence="1">
    <location>
        <begin position="109"/>
        <end position="124"/>
    </location>
</feature>
<feature type="compositionally biased region" description="Basic residues" evidence="1">
    <location>
        <begin position="75"/>
        <end position="84"/>
    </location>
</feature>
<feature type="region of interest" description="Disordered" evidence="1">
    <location>
        <begin position="25"/>
        <end position="146"/>
    </location>
</feature>
<feature type="non-terminal residue" evidence="2">
    <location>
        <position position="146"/>
    </location>
</feature>
<name>A0A6J4V957_9BACT</name>
<evidence type="ECO:0000313" key="2">
    <source>
        <dbReference type="EMBL" id="CAA9571758.1"/>
    </source>
</evidence>
<organism evidence="2">
    <name type="scientific">uncultured Thermomicrobiales bacterium</name>
    <dbReference type="NCBI Taxonomy" id="1645740"/>
    <lineage>
        <taxon>Bacteria</taxon>
        <taxon>Pseudomonadati</taxon>
        <taxon>Thermomicrobiota</taxon>
        <taxon>Thermomicrobia</taxon>
        <taxon>Thermomicrobiales</taxon>
        <taxon>environmental samples</taxon>
    </lineage>
</organism>
<protein>
    <submittedName>
        <fullName evidence="2">Uncharacterized protein</fullName>
    </submittedName>
</protein>
<dbReference type="EMBL" id="CADCWN010000161">
    <property type="protein sequence ID" value="CAA9571758.1"/>
    <property type="molecule type" value="Genomic_DNA"/>
</dbReference>
<sequence>ERLHEDHRGRRGRGRNHDALARAHAAAYAGRAAGRPARDAGAGPLAASRRHGAPDRSRPLQPDPGGRSGVEHRLLRCGRGRAARTGRGVGGRARPRRRGGCGHPAAPPRPERGDDGAHGGDRSAHRGPVHRGRPRRRRVLPGAPRI</sequence>
<proteinExistence type="predicted"/>
<accession>A0A6J4V957</accession>
<dbReference type="AlphaFoldDB" id="A0A6J4V957"/>
<gene>
    <name evidence="2" type="ORF">AVDCRST_MAG18-2062</name>
</gene>
<evidence type="ECO:0000256" key="1">
    <source>
        <dbReference type="SAM" id="MobiDB-lite"/>
    </source>
</evidence>
<feature type="compositionally biased region" description="Basic residues" evidence="1">
    <location>
        <begin position="125"/>
        <end position="139"/>
    </location>
</feature>
<reference evidence="2" key="1">
    <citation type="submission" date="2020-02" db="EMBL/GenBank/DDBJ databases">
        <authorList>
            <person name="Meier V. D."/>
        </authorList>
    </citation>
    <scope>NUCLEOTIDE SEQUENCE</scope>
    <source>
        <strain evidence="2">AVDCRST_MAG18</strain>
    </source>
</reference>
<feature type="compositionally biased region" description="Low complexity" evidence="1">
    <location>
        <begin position="25"/>
        <end position="47"/>
    </location>
</feature>
<feature type="non-terminal residue" evidence="2">
    <location>
        <position position="1"/>
    </location>
</feature>